<dbReference type="Proteomes" id="UP000886721">
    <property type="component" value="Unassembled WGS sequence"/>
</dbReference>
<dbReference type="PANTHER" id="PTHR43570">
    <property type="entry name" value="ALDEHYDE DEHYDROGENASE"/>
    <property type="match status" value="1"/>
</dbReference>
<dbReference type="InterPro" id="IPR016160">
    <property type="entry name" value="Ald_DH_CS_CYS"/>
</dbReference>
<sequence length="458" mass="51814">MENIKEIIKNQKQFYQTGRTRSYEFRMQALDRLEKVIIRQEDAIKKALKKDLHKSSFESYMTEIGMICNEITYAKQNLKKWMKPKKNRAPLAQFPSKCFQVYEPYGVVLITAPWNFPFLLSLQPLVGAIAAGNCCIIKPSEYAPASANVLKKILSMVFPQKYICAILGGKRTSQELLDQPLDHIFFTGSVSVGKIVMEKAAAHLTPVTLELGGKSPCIVERSADLKMAAKRIVFGKFLNAGQVCVAPDYLLADEAFAKELVMYLKYWIRSMYGEDPTANKNYPAIVSPRHFKRLMNMTRQGKVVYGGYGDERTRKIAPTILLDPCMDAPIMQEEIFGPLLPIITYQNLEEAKALIAKRPKPLALYLFSRDKKIQREIMEGLSYGGGCVNDTIMHLSSSSMGFGGVGESGMGSYHGKDSFETFSHKKHILKKSIKIDLPVRYQPYNSVKEKALKFFMKF</sequence>
<dbReference type="FunFam" id="3.40.309.10:FF:000003">
    <property type="entry name" value="Aldehyde dehydrogenase"/>
    <property type="match status" value="1"/>
</dbReference>
<dbReference type="PANTHER" id="PTHR43570:SF16">
    <property type="entry name" value="ALDEHYDE DEHYDROGENASE TYPE III, ISOFORM Q"/>
    <property type="match status" value="1"/>
</dbReference>
<feature type="active site" evidence="5 6">
    <location>
        <position position="210"/>
    </location>
</feature>
<organism evidence="9 10">
    <name type="scientific">Candidatus Anaerostipes excrementavium</name>
    <dbReference type="NCBI Taxonomy" id="2838463"/>
    <lineage>
        <taxon>Bacteria</taxon>
        <taxon>Bacillati</taxon>
        <taxon>Bacillota</taxon>
        <taxon>Clostridia</taxon>
        <taxon>Lachnospirales</taxon>
        <taxon>Lachnospiraceae</taxon>
        <taxon>Anaerostipes</taxon>
    </lineage>
</organism>
<protein>
    <recommendedName>
        <fullName evidence="4">Aldehyde dehydrogenase</fullName>
    </recommendedName>
</protein>
<accession>A0A9D1WT30</accession>
<dbReference type="GO" id="GO:0006081">
    <property type="term" value="P:aldehyde metabolic process"/>
    <property type="evidence" value="ECO:0007669"/>
    <property type="project" value="InterPro"/>
</dbReference>
<dbReference type="SUPFAM" id="SSF53720">
    <property type="entry name" value="ALDH-like"/>
    <property type="match status" value="1"/>
</dbReference>
<reference evidence="9" key="2">
    <citation type="submission" date="2021-04" db="EMBL/GenBank/DDBJ databases">
        <authorList>
            <person name="Gilroy R."/>
        </authorList>
    </citation>
    <scope>NUCLEOTIDE SEQUENCE</scope>
    <source>
        <strain evidence="9">CHK191-13928</strain>
    </source>
</reference>
<comment type="caution">
    <text evidence="9">The sequence shown here is derived from an EMBL/GenBank/DDBJ whole genome shotgun (WGS) entry which is preliminary data.</text>
</comment>
<keyword evidence="3" id="KW-0520">NAD</keyword>
<evidence type="ECO:0000256" key="3">
    <source>
        <dbReference type="ARBA" id="ARBA00023027"/>
    </source>
</evidence>
<dbReference type="Gene3D" id="3.40.605.10">
    <property type="entry name" value="Aldehyde Dehydrogenase, Chain A, domain 1"/>
    <property type="match status" value="1"/>
</dbReference>
<evidence type="ECO:0000256" key="7">
    <source>
        <dbReference type="RuleBase" id="RU003345"/>
    </source>
</evidence>
<dbReference type="InterPro" id="IPR016161">
    <property type="entry name" value="Ald_DH/histidinol_DH"/>
</dbReference>
<proteinExistence type="inferred from homology"/>
<feature type="domain" description="Aldehyde dehydrogenase" evidence="8">
    <location>
        <begin position="2"/>
        <end position="428"/>
    </location>
</feature>
<dbReference type="InterPro" id="IPR012394">
    <property type="entry name" value="Aldehyde_DH_NAD(P)"/>
</dbReference>
<dbReference type="InterPro" id="IPR029510">
    <property type="entry name" value="Ald_DH_CS_GLU"/>
</dbReference>
<dbReference type="GO" id="GO:0004029">
    <property type="term" value="F:aldehyde dehydrogenase (NAD+) activity"/>
    <property type="evidence" value="ECO:0007669"/>
    <property type="project" value="TreeGrafter"/>
</dbReference>
<dbReference type="InterPro" id="IPR016162">
    <property type="entry name" value="Ald_DH_N"/>
</dbReference>
<evidence type="ECO:0000313" key="9">
    <source>
        <dbReference type="EMBL" id="HIX66744.1"/>
    </source>
</evidence>
<dbReference type="PROSITE" id="PS00070">
    <property type="entry name" value="ALDEHYDE_DEHYDR_CYS"/>
    <property type="match status" value="1"/>
</dbReference>
<dbReference type="CDD" id="cd07136">
    <property type="entry name" value="ALDH_YwdH-P39616"/>
    <property type="match status" value="1"/>
</dbReference>
<dbReference type="GO" id="GO:0005737">
    <property type="term" value="C:cytoplasm"/>
    <property type="evidence" value="ECO:0007669"/>
    <property type="project" value="TreeGrafter"/>
</dbReference>
<evidence type="ECO:0000256" key="4">
    <source>
        <dbReference type="PIRNR" id="PIRNR036492"/>
    </source>
</evidence>
<evidence type="ECO:0000256" key="6">
    <source>
        <dbReference type="PROSITE-ProRule" id="PRU10007"/>
    </source>
</evidence>
<name>A0A9D1WT30_9FIRM</name>
<dbReference type="AlphaFoldDB" id="A0A9D1WT30"/>
<dbReference type="PIRSF" id="PIRSF036492">
    <property type="entry name" value="ALDH"/>
    <property type="match status" value="1"/>
</dbReference>
<gene>
    <name evidence="9" type="ORF">H9735_01310</name>
</gene>
<evidence type="ECO:0000256" key="5">
    <source>
        <dbReference type="PIRSR" id="PIRSR036492-1"/>
    </source>
</evidence>
<evidence type="ECO:0000259" key="8">
    <source>
        <dbReference type="Pfam" id="PF00171"/>
    </source>
</evidence>
<dbReference type="Pfam" id="PF00171">
    <property type="entry name" value="Aldedh"/>
    <property type="match status" value="1"/>
</dbReference>
<evidence type="ECO:0000256" key="2">
    <source>
        <dbReference type="ARBA" id="ARBA00023002"/>
    </source>
</evidence>
<feature type="active site" evidence="5">
    <location>
        <position position="244"/>
    </location>
</feature>
<evidence type="ECO:0000313" key="10">
    <source>
        <dbReference type="Proteomes" id="UP000886721"/>
    </source>
</evidence>
<dbReference type="EMBL" id="DXEM01000004">
    <property type="protein sequence ID" value="HIX66744.1"/>
    <property type="molecule type" value="Genomic_DNA"/>
</dbReference>
<comment type="similarity">
    <text evidence="1 4 7">Belongs to the aldehyde dehydrogenase family.</text>
</comment>
<dbReference type="InterPro" id="IPR016163">
    <property type="entry name" value="Ald_DH_C"/>
</dbReference>
<keyword evidence="2 4" id="KW-0560">Oxidoreductase</keyword>
<evidence type="ECO:0000256" key="1">
    <source>
        <dbReference type="ARBA" id="ARBA00009986"/>
    </source>
</evidence>
<reference evidence="9" key="1">
    <citation type="journal article" date="2021" name="PeerJ">
        <title>Extensive microbial diversity within the chicken gut microbiome revealed by metagenomics and culture.</title>
        <authorList>
            <person name="Gilroy R."/>
            <person name="Ravi A."/>
            <person name="Getino M."/>
            <person name="Pursley I."/>
            <person name="Horton D.L."/>
            <person name="Alikhan N.F."/>
            <person name="Baker D."/>
            <person name="Gharbi K."/>
            <person name="Hall N."/>
            <person name="Watson M."/>
            <person name="Adriaenssens E.M."/>
            <person name="Foster-Nyarko E."/>
            <person name="Jarju S."/>
            <person name="Secka A."/>
            <person name="Antonio M."/>
            <person name="Oren A."/>
            <person name="Chaudhuri R.R."/>
            <person name="La Ragione R."/>
            <person name="Hildebrand F."/>
            <person name="Pallen M.J."/>
        </authorList>
    </citation>
    <scope>NUCLEOTIDE SEQUENCE</scope>
    <source>
        <strain evidence="9">CHK191-13928</strain>
    </source>
</reference>
<dbReference type="InterPro" id="IPR015590">
    <property type="entry name" value="Aldehyde_DH_dom"/>
</dbReference>
<dbReference type="Gene3D" id="3.40.309.10">
    <property type="entry name" value="Aldehyde Dehydrogenase, Chain A, domain 2"/>
    <property type="match status" value="1"/>
</dbReference>
<dbReference type="PROSITE" id="PS00687">
    <property type="entry name" value="ALDEHYDE_DEHYDR_GLU"/>
    <property type="match status" value="1"/>
</dbReference>
<dbReference type="FunFam" id="3.40.605.10:FF:000004">
    <property type="entry name" value="Aldehyde dehydrogenase"/>
    <property type="match status" value="1"/>
</dbReference>